<organism evidence="2 3">
    <name type="scientific">Sphingobacterium nematocida</name>
    <dbReference type="NCBI Taxonomy" id="1513896"/>
    <lineage>
        <taxon>Bacteria</taxon>
        <taxon>Pseudomonadati</taxon>
        <taxon>Bacteroidota</taxon>
        <taxon>Sphingobacteriia</taxon>
        <taxon>Sphingobacteriales</taxon>
        <taxon>Sphingobacteriaceae</taxon>
        <taxon>Sphingobacterium</taxon>
    </lineage>
</organism>
<sequence length="260" mass="30381">MGNKSDNKIIPIVTGIMGFFGGIALVNNWLVLNKEFPESEYLKVPFTPDAWGNVADWTMVIITIITAIYLIKTFKSQREQIEIQRKEIEDNNSNTEFSRILDLMYRQVEVSNQKYNDVTKHPNAPKINPTPKIEDVFTKIPTFHWLFRIYYKDLELIDNFLSKTNLKKEEKDLLVSTFINNVDKDMIALKGQFDFVYIGTSTLMNVRVSYESYLRRTIINSGANHELKEVKIEDSVKHFDQLIELNNQINKLHTKYNIHP</sequence>
<feature type="transmembrane region" description="Helical" evidence="1">
    <location>
        <begin position="50"/>
        <end position="71"/>
    </location>
</feature>
<dbReference type="AlphaFoldDB" id="A0A1T5GDL3"/>
<proteinExistence type="predicted"/>
<dbReference type="Proteomes" id="UP000190150">
    <property type="component" value="Unassembled WGS sequence"/>
</dbReference>
<reference evidence="3" key="1">
    <citation type="submission" date="2017-02" db="EMBL/GenBank/DDBJ databases">
        <authorList>
            <person name="Varghese N."/>
            <person name="Submissions S."/>
        </authorList>
    </citation>
    <scope>NUCLEOTIDE SEQUENCE [LARGE SCALE GENOMIC DNA]</scope>
    <source>
        <strain evidence="3">DSM 24091</strain>
    </source>
</reference>
<evidence type="ECO:0000313" key="3">
    <source>
        <dbReference type="Proteomes" id="UP000190150"/>
    </source>
</evidence>
<gene>
    <name evidence="2" type="ORF">SAMN05660841_03965</name>
</gene>
<dbReference type="RefSeq" id="WP_079645608.1">
    <property type="nucleotide sequence ID" value="NZ_FUZF01000024.1"/>
</dbReference>
<keyword evidence="1" id="KW-0812">Transmembrane</keyword>
<evidence type="ECO:0008006" key="4">
    <source>
        <dbReference type="Google" id="ProtNLM"/>
    </source>
</evidence>
<dbReference type="STRING" id="1513896.SAMN05660841_03965"/>
<keyword evidence="1" id="KW-0472">Membrane</keyword>
<name>A0A1T5GDL3_9SPHI</name>
<dbReference type="OrthoDB" id="717028at2"/>
<feature type="transmembrane region" description="Helical" evidence="1">
    <location>
        <begin position="12"/>
        <end position="30"/>
    </location>
</feature>
<dbReference type="EMBL" id="FUZF01000024">
    <property type="protein sequence ID" value="SKC06479.1"/>
    <property type="molecule type" value="Genomic_DNA"/>
</dbReference>
<evidence type="ECO:0000256" key="1">
    <source>
        <dbReference type="SAM" id="Phobius"/>
    </source>
</evidence>
<keyword evidence="3" id="KW-1185">Reference proteome</keyword>
<evidence type="ECO:0000313" key="2">
    <source>
        <dbReference type="EMBL" id="SKC06479.1"/>
    </source>
</evidence>
<accession>A0A1T5GDL3</accession>
<protein>
    <recommendedName>
        <fullName evidence="4">Phage abortive infection protein</fullName>
    </recommendedName>
</protein>
<keyword evidence="1" id="KW-1133">Transmembrane helix</keyword>